<dbReference type="PROSITE" id="PS51683">
    <property type="entry name" value="SAM_OMT_II"/>
    <property type="match status" value="1"/>
</dbReference>
<dbReference type="SUPFAM" id="SSF46785">
    <property type="entry name" value="Winged helix' DNA-binding domain"/>
    <property type="match status" value="1"/>
</dbReference>
<dbReference type="InterPro" id="IPR001077">
    <property type="entry name" value="COMT_C"/>
</dbReference>
<dbReference type="GO" id="GO:0008168">
    <property type="term" value="F:methyltransferase activity"/>
    <property type="evidence" value="ECO:0007669"/>
    <property type="project" value="UniProtKB-KW"/>
</dbReference>
<reference evidence="6 7" key="1">
    <citation type="submission" date="2024-02" db="EMBL/GenBank/DDBJ databases">
        <authorList>
            <person name="Grouzdev D."/>
        </authorList>
    </citation>
    <scope>NUCLEOTIDE SEQUENCE [LARGE SCALE GENOMIC DNA]</scope>
    <source>
        <strain evidence="6 7">9N</strain>
    </source>
</reference>
<evidence type="ECO:0000313" key="7">
    <source>
        <dbReference type="Proteomes" id="UP001350748"/>
    </source>
</evidence>
<gene>
    <name evidence="6" type="ORF">V3H18_01465</name>
</gene>
<proteinExistence type="predicted"/>
<dbReference type="PIRSF" id="PIRSF005739">
    <property type="entry name" value="O-mtase"/>
    <property type="match status" value="1"/>
</dbReference>
<evidence type="ECO:0000256" key="3">
    <source>
        <dbReference type="ARBA" id="ARBA00022691"/>
    </source>
</evidence>
<dbReference type="PANTHER" id="PTHR43712:SF2">
    <property type="entry name" value="O-METHYLTRANSFERASE CICE"/>
    <property type="match status" value="1"/>
</dbReference>
<dbReference type="InterPro" id="IPR036390">
    <property type="entry name" value="WH_DNA-bd_sf"/>
</dbReference>
<evidence type="ECO:0000256" key="2">
    <source>
        <dbReference type="ARBA" id="ARBA00022679"/>
    </source>
</evidence>
<keyword evidence="1 6" id="KW-0489">Methyltransferase</keyword>
<feature type="domain" description="O-methyltransferase C-terminal" evidence="4">
    <location>
        <begin position="109"/>
        <end position="317"/>
    </location>
</feature>
<keyword evidence="2" id="KW-0808">Transferase</keyword>
<dbReference type="InterPro" id="IPR016461">
    <property type="entry name" value="COMT-like"/>
</dbReference>
<evidence type="ECO:0000259" key="4">
    <source>
        <dbReference type="Pfam" id="PF00891"/>
    </source>
</evidence>
<evidence type="ECO:0000256" key="1">
    <source>
        <dbReference type="ARBA" id="ARBA00022603"/>
    </source>
</evidence>
<comment type="caution">
    <text evidence="6">The sequence shown here is derived from an EMBL/GenBank/DDBJ whole genome shotgun (WGS) entry which is preliminary data.</text>
</comment>
<dbReference type="InterPro" id="IPR012967">
    <property type="entry name" value="COMT_dimerisation"/>
</dbReference>
<name>A0ABU7XCS5_9HYPH</name>
<protein>
    <submittedName>
        <fullName evidence="6">Methyltransferase</fullName>
    </submittedName>
</protein>
<feature type="domain" description="O-methyltransferase dimerisation" evidence="5">
    <location>
        <begin position="15"/>
        <end position="87"/>
    </location>
</feature>
<keyword evidence="7" id="KW-1185">Reference proteome</keyword>
<dbReference type="InterPro" id="IPR036388">
    <property type="entry name" value="WH-like_DNA-bd_sf"/>
</dbReference>
<evidence type="ECO:0000313" key="6">
    <source>
        <dbReference type="EMBL" id="MEF3365194.1"/>
    </source>
</evidence>
<dbReference type="Pfam" id="PF08100">
    <property type="entry name" value="Dimerisation"/>
    <property type="match status" value="1"/>
</dbReference>
<dbReference type="SUPFAM" id="SSF53335">
    <property type="entry name" value="S-adenosyl-L-methionine-dependent methyltransferases"/>
    <property type="match status" value="1"/>
</dbReference>
<keyword evidence="3" id="KW-0949">S-adenosyl-L-methionine</keyword>
<dbReference type="InterPro" id="IPR029063">
    <property type="entry name" value="SAM-dependent_MTases_sf"/>
</dbReference>
<dbReference type="Proteomes" id="UP001350748">
    <property type="component" value="Unassembled WGS sequence"/>
</dbReference>
<dbReference type="Gene3D" id="1.10.10.10">
    <property type="entry name" value="Winged helix-like DNA-binding domain superfamily/Winged helix DNA-binding domain"/>
    <property type="match status" value="1"/>
</dbReference>
<organism evidence="6 7">
    <name type="scientific">Methylocystis borbori</name>
    <dbReference type="NCBI Taxonomy" id="3118750"/>
    <lineage>
        <taxon>Bacteria</taxon>
        <taxon>Pseudomonadati</taxon>
        <taxon>Pseudomonadota</taxon>
        <taxon>Alphaproteobacteria</taxon>
        <taxon>Hyphomicrobiales</taxon>
        <taxon>Methylocystaceae</taxon>
        <taxon>Methylocystis</taxon>
    </lineage>
</organism>
<accession>A0ABU7XCS5</accession>
<dbReference type="GO" id="GO:0032259">
    <property type="term" value="P:methylation"/>
    <property type="evidence" value="ECO:0007669"/>
    <property type="project" value="UniProtKB-KW"/>
</dbReference>
<dbReference type="Gene3D" id="3.40.50.150">
    <property type="entry name" value="Vaccinia Virus protein VP39"/>
    <property type="match status" value="1"/>
</dbReference>
<dbReference type="EMBL" id="JAZHYN010000002">
    <property type="protein sequence ID" value="MEF3365194.1"/>
    <property type="molecule type" value="Genomic_DNA"/>
</dbReference>
<dbReference type="CDD" id="cd02440">
    <property type="entry name" value="AdoMet_MTases"/>
    <property type="match status" value="1"/>
</dbReference>
<sequence>MTAKPSPEKLLALGLSFWNAKALLSAVEIGVFDALAGGPADLPALTKKLGLHPRSARDFLDALTAMKILKREDGIYANTPETDLFLVRARPSYVGGLLEMANARLYASWGHLTEALRTGERQSENKEEGDLFGALYADPDRLRGFLAAMSGVSAGAAQAIAEKFPWRDYKTFVDVGAAQGMVPVTLASAHPHLSGAGFDLPAVGPIFSDFVAANNLSDRLQFHPGDFFKDPLPKADVIVMGHILHDWDLAQKRQLLAKAYEALPEGGALIVYEALIDDDRSENAFGLLMSLNMLIETTGGFDYSGADCQGWMQEAGFAKTRVEHLVGPDSMVIGYK</sequence>
<dbReference type="PANTHER" id="PTHR43712">
    <property type="entry name" value="PUTATIVE (AFU_ORTHOLOGUE AFUA_4G14580)-RELATED"/>
    <property type="match status" value="1"/>
</dbReference>
<dbReference type="Pfam" id="PF00891">
    <property type="entry name" value="Methyltransf_2"/>
    <property type="match status" value="1"/>
</dbReference>
<evidence type="ECO:0000259" key="5">
    <source>
        <dbReference type="Pfam" id="PF08100"/>
    </source>
</evidence>
<dbReference type="RefSeq" id="WP_332080094.1">
    <property type="nucleotide sequence ID" value="NZ_JAZHYN010000002.1"/>
</dbReference>